<proteinExistence type="predicted"/>
<gene>
    <name evidence="1" type="primary">ATG15</name>
    <name evidence="1" type="ORF">GWM34_02598</name>
</gene>
<name>A0ACB7FMH0_9ASCO</name>
<protein>
    <submittedName>
        <fullName evidence="1">ATG15</fullName>
    </submittedName>
</protein>
<keyword evidence="2" id="KW-1185">Reference proteome</keyword>
<comment type="caution">
    <text evidence="1">The sequence shown here is derived from an EMBL/GenBank/DDBJ whole genome shotgun (WGS) entry which is preliminary data.</text>
</comment>
<dbReference type="Proteomes" id="UP000742417">
    <property type="component" value="Unassembled WGS sequence"/>
</dbReference>
<accession>A0ACB7FMH0</accession>
<feature type="non-terminal residue" evidence="1">
    <location>
        <position position="1"/>
    </location>
</feature>
<organism evidence="1 2">
    <name type="scientific">Candida africana</name>
    <dbReference type="NCBI Taxonomy" id="241526"/>
    <lineage>
        <taxon>Eukaryota</taxon>
        <taxon>Fungi</taxon>
        <taxon>Dikarya</taxon>
        <taxon>Ascomycota</taxon>
        <taxon>Saccharomycotina</taxon>
        <taxon>Pichiomycetes</taxon>
        <taxon>Debaryomycetaceae</taxon>
        <taxon>Candida/Lodderomyces clade</taxon>
        <taxon>Candida</taxon>
    </lineage>
</organism>
<sequence>MTLEKNRHANKGTSWTWMIYKFVVGVITVAILVLFITQKLVSQAQDKLRVEQQAIFSDQDTLQLKHIFHHGTGPKNYRLHRRLDITSEYLAKHQPYFTTLTQQLLEPVLEEHIASDNLDKIYQQSDWPEIHKGKNPFSIELPFKKADSEATRLKERNTPNFIESYLNYARDIKGDAQILNRINLDWIHDEIKVPNVTDRDTVVTLATISSNAYVRYPKDDDEKRKSDWIDLGDWDPNREDDDVNFGWDDIGLRGHVFVSKDNKTVVIGIKGTSGAGLPGGGSDETGGNDKTNDNLLFSCCCARISYMWTTVCDCYEKTYTCNQDCLEKELRKEDKYYQAVLELYRNVTDIYPPELTDIWVTGHSLGGALASLLGRTFGLPAVAFEAPGEMLATRRLHLPSPPGLPQHMENIWHFGNTADPIYMGVCNGASSTCNLAGYAMETTCHTGLQCVYDVVTDKGWSVNLLNHRIHTVIDDIILTYNETAPCAPLPPCRDCFNWRFVAHDDNEKDEPKLPNPLRSSSKSTLSTKTTSLKSSSTYSGSTSSSTVTKTTQTLPISSASPTDQDPPKKCLKRTWYGWCTKWGYDDDDDDEDTFERK</sequence>
<evidence type="ECO:0000313" key="2">
    <source>
        <dbReference type="Proteomes" id="UP000742417"/>
    </source>
</evidence>
<dbReference type="EMBL" id="JAENJO010000006">
    <property type="protein sequence ID" value="KAG8202442.1"/>
    <property type="molecule type" value="Genomic_DNA"/>
</dbReference>
<reference evidence="1" key="1">
    <citation type="submission" date="2020-12" db="EMBL/GenBank/DDBJ databases">
        <title>Draft Genome of Candida africana.</title>
        <authorList>
            <person name="Ayanbimpe G.M."/>
            <person name="Enweani I.B."/>
            <person name="Aguiyi J.C."/>
            <person name="Nnadi U.P."/>
            <person name="Izam Y."/>
            <person name="Ubani A."/>
            <person name="Ngene A.C."/>
        </authorList>
    </citation>
    <scope>NUCLEOTIDE SEQUENCE</scope>
    <source>
        <strain evidence="1">CEC4854</strain>
    </source>
</reference>
<evidence type="ECO:0000313" key="1">
    <source>
        <dbReference type="EMBL" id="KAG8202442.1"/>
    </source>
</evidence>